<comment type="caution">
    <text evidence="4">The sequence shown here is derived from an EMBL/GenBank/DDBJ whole genome shotgun (WGS) entry which is preliminary data.</text>
</comment>
<feature type="compositionally biased region" description="Polar residues" evidence="1">
    <location>
        <begin position="541"/>
        <end position="554"/>
    </location>
</feature>
<feature type="transmembrane region" description="Helical" evidence="2">
    <location>
        <begin position="6"/>
        <end position="22"/>
    </location>
</feature>
<dbReference type="AlphaFoldDB" id="A0A2T6AGL7"/>
<dbReference type="PANTHER" id="PTHR34978">
    <property type="entry name" value="POSSIBLE SENSOR-TRANSDUCER PROTEIN BLAR"/>
    <property type="match status" value="1"/>
</dbReference>
<evidence type="ECO:0000256" key="1">
    <source>
        <dbReference type="SAM" id="MobiDB-lite"/>
    </source>
</evidence>
<dbReference type="Pfam" id="PF05569">
    <property type="entry name" value="Peptidase_M56"/>
    <property type="match status" value="1"/>
</dbReference>
<keyword evidence="2" id="KW-1133">Transmembrane helix</keyword>
<dbReference type="InterPro" id="IPR008756">
    <property type="entry name" value="Peptidase_M56"/>
</dbReference>
<evidence type="ECO:0000313" key="4">
    <source>
        <dbReference type="EMBL" id="PTX42949.1"/>
    </source>
</evidence>
<dbReference type="InterPro" id="IPR052173">
    <property type="entry name" value="Beta-lactam_resp_regulator"/>
</dbReference>
<keyword evidence="2" id="KW-0812">Transmembrane</keyword>
<feature type="region of interest" description="Disordered" evidence="1">
    <location>
        <begin position="393"/>
        <end position="453"/>
    </location>
</feature>
<feature type="compositionally biased region" description="Pro residues" evidence="1">
    <location>
        <begin position="398"/>
        <end position="408"/>
    </location>
</feature>
<evidence type="ECO:0000259" key="3">
    <source>
        <dbReference type="Pfam" id="PF05569"/>
    </source>
</evidence>
<accession>A0A2T6AGL7</accession>
<name>A0A2T6AGL7_9FLAO</name>
<feature type="compositionally biased region" description="Basic and acidic residues" evidence="1">
    <location>
        <begin position="523"/>
        <end position="536"/>
    </location>
</feature>
<evidence type="ECO:0000256" key="2">
    <source>
        <dbReference type="SAM" id="Phobius"/>
    </source>
</evidence>
<feature type="compositionally biased region" description="Pro residues" evidence="1">
    <location>
        <begin position="415"/>
        <end position="424"/>
    </location>
</feature>
<dbReference type="CDD" id="cd07341">
    <property type="entry name" value="M56_BlaR1_MecR1_like"/>
    <property type="match status" value="1"/>
</dbReference>
<feature type="compositionally biased region" description="Basic and acidic residues" evidence="1">
    <location>
        <begin position="438"/>
        <end position="453"/>
    </location>
</feature>
<gene>
    <name evidence="4" type="ORF">C8P64_1472</name>
</gene>
<feature type="transmembrane region" description="Helical" evidence="2">
    <location>
        <begin position="85"/>
        <end position="106"/>
    </location>
</feature>
<keyword evidence="5" id="KW-1185">Reference proteome</keyword>
<feature type="domain" description="Peptidase M56" evidence="3">
    <location>
        <begin position="23"/>
        <end position="254"/>
    </location>
</feature>
<dbReference type="EMBL" id="QBKQ01000002">
    <property type="protein sequence ID" value="PTX42949.1"/>
    <property type="molecule type" value="Genomic_DNA"/>
</dbReference>
<keyword evidence="2" id="KW-0472">Membrane</keyword>
<sequence>MLIYLLKSGLCLLILFSFYKLFLENENFHKIKRFYLLLALLISFVLPLITFTYEVEVPLTPSAEGFQTLEISPQEPETTLINWQFVLYVVMGIYLAGFIFFSIRFFRNLRSLLKEASSNERLTEFNYIYILLGKKLDPHSFFNYIFLNKTEFINDKISKAVIEHEKAHVDQKHSLDLVLIEVLQIIFWFNPLFYWIKRSIKLNHEFLADREVLSKDFNALEYSNILFNYSSGYHHNSLSSPINHSLIKKRIIMITKDFSIKKLLTRAGLFLPVLGCCIFFFNNEIVAKTVYTTNNPEITELPFAQEKNPVEDIDKLVLQQPDLKIRIEGEKVWVNGKSVKPESFAAEIDALTSKLKEEELEDISIHMKTKNVNDGFMENLNKEFAKTRLAKITGRSILPPPPPLPPSPEAVREIPSPPPPPAPPHPKHEQIIEEGPDSSERMEMRHREHSARIEAERARLEREKEILRSEKIRIREMERKLQEDQRLSEAEKERLLRDQAREIERMEKIGLRMEKRQIELEKRQEEMERRQKEAQKRQQKTSSESSPAVKGNSQVLSENVKNEHGLVVKTVVSKENSIEKYSRDAVYYLNDEQISYQKAMKIIKEGSAKQVDIRKISENIDAVKIYI</sequence>
<dbReference type="PANTHER" id="PTHR34978:SF3">
    <property type="entry name" value="SLR0241 PROTEIN"/>
    <property type="match status" value="1"/>
</dbReference>
<dbReference type="Proteomes" id="UP000244174">
    <property type="component" value="Unassembled WGS sequence"/>
</dbReference>
<feature type="region of interest" description="Disordered" evidence="1">
    <location>
        <begin position="523"/>
        <end position="554"/>
    </location>
</feature>
<dbReference type="OrthoDB" id="1522859at2"/>
<dbReference type="RefSeq" id="WP_108171418.1">
    <property type="nucleotide sequence ID" value="NZ_QBKQ01000002.1"/>
</dbReference>
<feature type="transmembrane region" description="Helical" evidence="2">
    <location>
        <begin position="34"/>
        <end position="53"/>
    </location>
</feature>
<protein>
    <submittedName>
        <fullName evidence="4">Beta-lactamase regulating signal transducer with metallopeptidase domain</fullName>
    </submittedName>
</protein>
<evidence type="ECO:0000313" key="5">
    <source>
        <dbReference type="Proteomes" id="UP000244174"/>
    </source>
</evidence>
<organism evidence="4 5">
    <name type="scientific">Christiangramia gaetbulicola</name>
    <dbReference type="NCBI Taxonomy" id="703340"/>
    <lineage>
        <taxon>Bacteria</taxon>
        <taxon>Pseudomonadati</taxon>
        <taxon>Bacteroidota</taxon>
        <taxon>Flavobacteriia</taxon>
        <taxon>Flavobacteriales</taxon>
        <taxon>Flavobacteriaceae</taxon>
        <taxon>Christiangramia</taxon>
    </lineage>
</organism>
<proteinExistence type="predicted"/>
<reference evidence="4 5" key="1">
    <citation type="submission" date="2018-04" db="EMBL/GenBank/DDBJ databases">
        <title>Genomic Encyclopedia of Archaeal and Bacterial Type Strains, Phase II (KMG-II): from individual species to whole genera.</title>
        <authorList>
            <person name="Goeker M."/>
        </authorList>
    </citation>
    <scope>NUCLEOTIDE SEQUENCE [LARGE SCALE GENOMIC DNA]</scope>
    <source>
        <strain evidence="4 5">DSM 23082</strain>
    </source>
</reference>